<dbReference type="GO" id="GO:0046496">
    <property type="term" value="P:nicotinamide nucleotide metabolic process"/>
    <property type="evidence" value="ECO:0007669"/>
    <property type="project" value="UniProtKB-UniRule"/>
</dbReference>
<dbReference type="Pfam" id="PF01256">
    <property type="entry name" value="Carb_kinase"/>
    <property type="match status" value="1"/>
</dbReference>
<evidence type="ECO:0000256" key="4">
    <source>
        <dbReference type="ARBA" id="ARBA00023027"/>
    </source>
</evidence>
<dbReference type="OrthoDB" id="8110916at2759"/>
<dbReference type="PANTHER" id="PTHR12592">
    <property type="entry name" value="ATP-DEPENDENT (S)-NAD(P)H-HYDRATE DEHYDRATASE FAMILY MEMBER"/>
    <property type="match status" value="1"/>
</dbReference>
<dbReference type="GO" id="GO:0047453">
    <property type="term" value="F:ATP-dependent NAD(P)H-hydrate dehydratase activity"/>
    <property type="evidence" value="ECO:0007669"/>
    <property type="project" value="UniProtKB-UniRule"/>
</dbReference>
<dbReference type="Gene3D" id="3.40.1190.20">
    <property type="match status" value="1"/>
</dbReference>
<dbReference type="PROSITE" id="PS51383">
    <property type="entry name" value="YJEF_C_3"/>
    <property type="match status" value="1"/>
</dbReference>
<comment type="subcellular location">
    <subcellularLocation>
        <location evidence="7">Cytoplasm</location>
    </subcellularLocation>
</comment>
<comment type="catalytic activity">
    <reaction evidence="7">
        <text>(6S)-NADHX + ATP = ADP + phosphate + NADH + H(+)</text>
        <dbReference type="Rhea" id="RHEA:19017"/>
        <dbReference type="ChEBI" id="CHEBI:15378"/>
        <dbReference type="ChEBI" id="CHEBI:30616"/>
        <dbReference type="ChEBI" id="CHEBI:43474"/>
        <dbReference type="ChEBI" id="CHEBI:57945"/>
        <dbReference type="ChEBI" id="CHEBI:64074"/>
        <dbReference type="ChEBI" id="CHEBI:456216"/>
        <dbReference type="EC" id="4.2.1.93"/>
    </reaction>
</comment>
<evidence type="ECO:0000256" key="6">
    <source>
        <dbReference type="ARBA" id="ARBA00047472"/>
    </source>
</evidence>
<sequence length="351" mass="38504">MSNYLKGETQQGLIRLASKIVQPLLPNFYKGQAGKICVIGGCRDYTGAPFFAGHSAASTGADLTHIVCEEKAATVIKLYLPDLMVHPYLMDSKGYSEYSLNTQLLLIENIKLWHDNSIVTEILSHMETLIQRSDLFVVGPGFGRDPLMLSQLYRLVTEIKKLDKPIIFDADALYLVQLDPSLVTNYSKAILTPNIIEFVRIAKALDISTTTEDVSLEKVIALTSMVSKKLGNITIVRKGAKDVILQGDKYLTVDLASSPRRVGGQGDTLSGALGTFINWSYNYLKGVWPHPPDIDNQSDATLLACFAACTLVRTASGKAFAKYGRAMQTSNVHEFLGDSYNELFGDGSSHL</sequence>
<proteinExistence type="inferred from homology"/>
<comment type="similarity">
    <text evidence="7">Belongs to the NnrD/CARKD family.</text>
</comment>
<dbReference type="EMBL" id="JAHMUF010000008">
    <property type="protein sequence ID" value="KAG7194280.1"/>
    <property type="molecule type" value="Genomic_DNA"/>
</dbReference>
<dbReference type="CDD" id="cd01171">
    <property type="entry name" value="YXKO-related"/>
    <property type="match status" value="1"/>
</dbReference>
<feature type="binding site" evidence="7">
    <location>
        <begin position="257"/>
        <end position="266"/>
    </location>
    <ligand>
        <name>ATP</name>
        <dbReference type="ChEBI" id="CHEBI:30616"/>
    </ligand>
</feature>
<reference evidence="9" key="1">
    <citation type="submission" date="2021-03" db="EMBL/GenBank/DDBJ databases">
        <authorList>
            <person name="Palmer J.M."/>
        </authorList>
    </citation>
    <scope>NUCLEOTIDE SEQUENCE</scope>
    <source>
        <strain evidence="9">ARV_011</strain>
    </source>
</reference>
<dbReference type="InterPro" id="IPR017953">
    <property type="entry name" value="Carbohydrate_kinase_pred_CS"/>
</dbReference>
<dbReference type="InterPro" id="IPR000631">
    <property type="entry name" value="CARKD"/>
</dbReference>
<dbReference type="NCBIfam" id="TIGR00196">
    <property type="entry name" value="yjeF_cterm"/>
    <property type="match status" value="1"/>
</dbReference>
<name>A0A9P8AJ18_9ASCO</name>
<keyword evidence="7" id="KW-0597">Phosphoprotein</keyword>
<dbReference type="PANTHER" id="PTHR12592:SF0">
    <property type="entry name" value="ATP-DEPENDENT (S)-NAD(P)H-HYDRATE DEHYDRATASE"/>
    <property type="match status" value="1"/>
</dbReference>
<feature type="binding site" evidence="7">
    <location>
        <position position="267"/>
    </location>
    <ligand>
        <name>(6S)-NADPHX</name>
        <dbReference type="ChEBI" id="CHEBI:64076"/>
    </ligand>
</feature>
<dbReference type="PROSITE" id="PS01050">
    <property type="entry name" value="YJEF_C_2"/>
    <property type="match status" value="1"/>
</dbReference>
<feature type="binding site" evidence="7">
    <location>
        <begin position="238"/>
        <end position="242"/>
    </location>
    <ligand>
        <name>ATP</name>
        <dbReference type="ChEBI" id="CHEBI:30616"/>
    </ligand>
</feature>
<evidence type="ECO:0000313" key="9">
    <source>
        <dbReference type="EMBL" id="KAG7194280.1"/>
    </source>
</evidence>
<dbReference type="GeneID" id="66118381"/>
<dbReference type="Proteomes" id="UP000790833">
    <property type="component" value="Unassembled WGS sequence"/>
</dbReference>
<feature type="binding site" evidence="7">
    <location>
        <begin position="194"/>
        <end position="200"/>
    </location>
    <ligand>
        <name>(6S)-NADPHX</name>
        <dbReference type="ChEBI" id="CHEBI:64076"/>
    </ligand>
</feature>
<dbReference type="InterPro" id="IPR029056">
    <property type="entry name" value="Ribokinase-like"/>
</dbReference>
<evidence type="ECO:0000256" key="2">
    <source>
        <dbReference type="ARBA" id="ARBA00022840"/>
    </source>
</evidence>
<comment type="caution">
    <text evidence="9">The sequence shown here is derived from an EMBL/GenBank/DDBJ whole genome shotgun (WGS) entry which is preliminary data.</text>
</comment>
<keyword evidence="1 7" id="KW-0547">Nucleotide-binding</keyword>
<feature type="binding site" evidence="7">
    <location>
        <position position="141"/>
    </location>
    <ligand>
        <name>(6S)-NADPHX</name>
        <dbReference type="ChEBI" id="CHEBI:64076"/>
    </ligand>
</feature>
<accession>A0A9P8AJ18</accession>
<keyword evidence="2 7" id="KW-0067">ATP-binding</keyword>
<dbReference type="HAMAP" id="MF_01965">
    <property type="entry name" value="NADHX_dehydratase"/>
    <property type="match status" value="1"/>
</dbReference>
<dbReference type="GO" id="GO:0110051">
    <property type="term" value="P:metabolite repair"/>
    <property type="evidence" value="ECO:0007669"/>
    <property type="project" value="TreeGrafter"/>
</dbReference>
<comment type="function">
    <text evidence="7">Catalyzes the dehydration of the S-form of NAD(P)HX at the expense of ATP, which is converted to ADP. Together with NAD(P)HX epimerase, which catalyzes the epimerization of the S- and R-forms, the enzyme allows the repair of both epimers of NAD(P)HX, a damaged form of NAD(P)H that is a result of enzymatic or heat-dependent hydration.</text>
</comment>
<feature type="domain" description="YjeF C-terminal" evidence="8">
    <location>
        <begin position="13"/>
        <end position="343"/>
    </location>
</feature>
<dbReference type="RefSeq" id="XP_043049827.1">
    <property type="nucleotide sequence ID" value="XM_043195654.1"/>
</dbReference>
<dbReference type="GO" id="GO:0005737">
    <property type="term" value="C:cytoplasm"/>
    <property type="evidence" value="ECO:0007669"/>
    <property type="project" value="UniProtKB-SubCell"/>
</dbReference>
<keyword evidence="4 7" id="KW-0520">NAD</keyword>
<comment type="cofactor">
    <cofactor evidence="7">
        <name>Mg(2+)</name>
        <dbReference type="ChEBI" id="CHEBI:18420"/>
    </cofactor>
</comment>
<dbReference type="AlphaFoldDB" id="A0A9P8AJ18"/>
<dbReference type="EC" id="4.2.1.93" evidence="7"/>
<evidence type="ECO:0000256" key="5">
    <source>
        <dbReference type="ARBA" id="ARBA00023239"/>
    </source>
</evidence>
<comment type="catalytic activity">
    <reaction evidence="6 7">
        <text>(6S)-NADPHX + ATP = ADP + phosphate + NADPH + H(+)</text>
        <dbReference type="Rhea" id="RHEA:32231"/>
        <dbReference type="ChEBI" id="CHEBI:15378"/>
        <dbReference type="ChEBI" id="CHEBI:30616"/>
        <dbReference type="ChEBI" id="CHEBI:43474"/>
        <dbReference type="ChEBI" id="CHEBI:57783"/>
        <dbReference type="ChEBI" id="CHEBI:64076"/>
        <dbReference type="ChEBI" id="CHEBI:456216"/>
        <dbReference type="EC" id="4.2.1.93"/>
    </reaction>
</comment>
<evidence type="ECO:0000313" key="10">
    <source>
        <dbReference type="Proteomes" id="UP000790833"/>
    </source>
</evidence>
<keyword evidence="10" id="KW-1185">Reference proteome</keyword>
<gene>
    <name evidence="9" type="ORF">KQ657_005007</name>
</gene>
<keyword evidence="5 7" id="KW-0456">Lyase</keyword>
<protein>
    <recommendedName>
        <fullName evidence="7">ATP-dependent (S)-NAD(P)H-hydrate dehydratase</fullName>
        <ecNumber evidence="7">4.2.1.93</ecNumber>
    </recommendedName>
    <alternativeName>
        <fullName evidence="7">ATP-dependent NAD(P)HX dehydratase</fullName>
    </alternativeName>
</protein>
<evidence type="ECO:0000259" key="8">
    <source>
        <dbReference type="PROSITE" id="PS51383"/>
    </source>
</evidence>
<keyword evidence="7" id="KW-0963">Cytoplasm</keyword>
<evidence type="ECO:0000256" key="7">
    <source>
        <dbReference type="HAMAP-Rule" id="MF_03157"/>
    </source>
</evidence>
<evidence type="ECO:0000256" key="3">
    <source>
        <dbReference type="ARBA" id="ARBA00022857"/>
    </source>
</evidence>
<dbReference type="GO" id="GO:0005524">
    <property type="term" value="F:ATP binding"/>
    <property type="evidence" value="ECO:0007669"/>
    <property type="project" value="UniProtKB-KW"/>
</dbReference>
<organism evidence="9 10">
    <name type="scientific">Scheffersomyces spartinae</name>
    <dbReference type="NCBI Taxonomy" id="45513"/>
    <lineage>
        <taxon>Eukaryota</taxon>
        <taxon>Fungi</taxon>
        <taxon>Dikarya</taxon>
        <taxon>Ascomycota</taxon>
        <taxon>Saccharomycotina</taxon>
        <taxon>Pichiomycetes</taxon>
        <taxon>Debaryomycetaceae</taxon>
        <taxon>Scheffersomyces</taxon>
    </lineage>
</organism>
<keyword evidence="3" id="KW-0521">NADP</keyword>
<dbReference type="SUPFAM" id="SSF53613">
    <property type="entry name" value="Ribokinase-like"/>
    <property type="match status" value="1"/>
</dbReference>
<evidence type="ECO:0000256" key="1">
    <source>
        <dbReference type="ARBA" id="ARBA00022741"/>
    </source>
</evidence>